<evidence type="ECO:0000256" key="1">
    <source>
        <dbReference type="SAM" id="Phobius"/>
    </source>
</evidence>
<feature type="transmembrane region" description="Helical" evidence="1">
    <location>
        <begin position="159"/>
        <end position="177"/>
    </location>
</feature>
<protein>
    <submittedName>
        <fullName evidence="3">GHKL domain-containing protein</fullName>
    </submittedName>
</protein>
<dbReference type="CDD" id="cd16935">
    <property type="entry name" value="HATPase_AgrC-ComD-like"/>
    <property type="match status" value="1"/>
</dbReference>
<evidence type="ECO:0000259" key="2">
    <source>
        <dbReference type="Pfam" id="PF14501"/>
    </source>
</evidence>
<accession>A0A1T4Y5A1</accession>
<dbReference type="RefSeq" id="WP_159447065.1">
    <property type="nucleotide sequence ID" value="NZ_FUYF01000037.1"/>
</dbReference>
<name>A0A1T4Y5A1_9FIRM</name>
<dbReference type="GO" id="GO:0042802">
    <property type="term" value="F:identical protein binding"/>
    <property type="evidence" value="ECO:0007669"/>
    <property type="project" value="TreeGrafter"/>
</dbReference>
<feature type="transmembrane region" description="Helical" evidence="1">
    <location>
        <begin position="41"/>
        <end position="60"/>
    </location>
</feature>
<feature type="domain" description="Sensor histidine kinase NatK-like C-terminal" evidence="2">
    <location>
        <begin position="329"/>
        <end position="424"/>
    </location>
</feature>
<proteinExistence type="predicted"/>
<dbReference type="EMBL" id="FUYF01000037">
    <property type="protein sequence ID" value="SKA96910.1"/>
    <property type="molecule type" value="Genomic_DNA"/>
</dbReference>
<dbReference type="PANTHER" id="PTHR40448">
    <property type="entry name" value="TWO-COMPONENT SENSOR HISTIDINE KINASE"/>
    <property type="match status" value="1"/>
</dbReference>
<dbReference type="Pfam" id="PF14501">
    <property type="entry name" value="HATPase_c_5"/>
    <property type="match status" value="1"/>
</dbReference>
<dbReference type="PANTHER" id="PTHR40448:SF1">
    <property type="entry name" value="TWO-COMPONENT SENSOR HISTIDINE KINASE"/>
    <property type="match status" value="1"/>
</dbReference>
<reference evidence="3 4" key="1">
    <citation type="submission" date="2017-02" db="EMBL/GenBank/DDBJ databases">
        <authorList>
            <person name="Peterson S.W."/>
        </authorList>
    </citation>
    <scope>NUCLEOTIDE SEQUENCE [LARGE SCALE GENOMIC DNA]</scope>
    <source>
        <strain evidence="3 4">ATCC 27749</strain>
    </source>
</reference>
<feature type="transmembrane region" description="Helical" evidence="1">
    <location>
        <begin position="89"/>
        <end position="106"/>
    </location>
</feature>
<keyword evidence="4" id="KW-1185">Reference proteome</keyword>
<dbReference type="Proteomes" id="UP000190286">
    <property type="component" value="Unassembled WGS sequence"/>
</dbReference>
<organism evidence="3 4">
    <name type="scientific">Gemmiger formicilis</name>
    <dbReference type="NCBI Taxonomy" id="745368"/>
    <lineage>
        <taxon>Bacteria</taxon>
        <taxon>Bacillati</taxon>
        <taxon>Bacillota</taxon>
        <taxon>Clostridia</taxon>
        <taxon>Eubacteriales</taxon>
        <taxon>Gemmiger</taxon>
    </lineage>
</organism>
<gene>
    <name evidence="3" type="ORF">SAMN02745178_02755</name>
</gene>
<sequence>MVVVWGNILSLWGNVFAIAVDILVFDAFFPHNDNRKKRWSYILLFCLIFTSLSILIGTKLGYTFKMLQEIVLIYVLCVFLYQSRWDRRFFIVVTVYSVLFSYSHWFESFCLYAGNLDYEEYIWNVPLYSVLFFVRGFISLFVALIIKKYHHPLHARTRASAWVPLSAVFPVCTLLVLRQVYTHPEEQRVWQICLLILDLVDIAALILLDYLEENAENREKLIAANERAHVQDENIQALSQAYAGQRKMTHDFRANLSTLSELLESERVDDAKEFLSELNVRQSERILLVNSHNAAIDAVLNQKGYIGKKQGIDMRFRVNDLSALRLPRVDVTIVLGNLIDNAMEACAGLSDPNRWVSIQILYSENMLSILIINPSNIVQINDGHIPTTKQDPLLHGFGIGNVKDILEKYHAEYLFTYDDGRFIFSADWPDISESPVNTSILS</sequence>
<dbReference type="AlphaFoldDB" id="A0A1T4Y5A1"/>
<dbReference type="STRING" id="745368.SAMN02745178_02755"/>
<dbReference type="InterPro" id="IPR032834">
    <property type="entry name" value="NatK-like_C"/>
</dbReference>
<feature type="transmembrane region" description="Helical" evidence="1">
    <location>
        <begin position="126"/>
        <end position="147"/>
    </location>
</feature>
<evidence type="ECO:0000313" key="4">
    <source>
        <dbReference type="Proteomes" id="UP000190286"/>
    </source>
</evidence>
<dbReference type="Gene3D" id="3.30.565.10">
    <property type="entry name" value="Histidine kinase-like ATPase, C-terminal domain"/>
    <property type="match status" value="1"/>
</dbReference>
<dbReference type="OrthoDB" id="3173688at2"/>
<dbReference type="SUPFAM" id="SSF55874">
    <property type="entry name" value="ATPase domain of HSP90 chaperone/DNA topoisomerase II/histidine kinase"/>
    <property type="match status" value="1"/>
</dbReference>
<feature type="transmembrane region" description="Helical" evidence="1">
    <location>
        <begin position="12"/>
        <end position="29"/>
    </location>
</feature>
<dbReference type="GeneID" id="93339176"/>
<keyword evidence="1" id="KW-0472">Membrane</keyword>
<dbReference type="InterPro" id="IPR036890">
    <property type="entry name" value="HATPase_C_sf"/>
</dbReference>
<evidence type="ECO:0000313" key="3">
    <source>
        <dbReference type="EMBL" id="SKA96910.1"/>
    </source>
</evidence>
<keyword evidence="1" id="KW-0812">Transmembrane</keyword>
<keyword evidence="1" id="KW-1133">Transmembrane helix</keyword>